<evidence type="ECO:0000313" key="1">
    <source>
        <dbReference type="EMBL" id="MBW4432157.1"/>
    </source>
</evidence>
<reference evidence="1" key="2">
    <citation type="journal article" date="2022" name="Microbiol. Resour. Announc.">
        <title>Metagenome Sequencing to Explore Phylogenomics of Terrestrial Cyanobacteria.</title>
        <authorList>
            <person name="Ward R.D."/>
            <person name="Stajich J.E."/>
            <person name="Johansen J.R."/>
            <person name="Huntemann M."/>
            <person name="Clum A."/>
            <person name="Foster B."/>
            <person name="Foster B."/>
            <person name="Roux S."/>
            <person name="Palaniappan K."/>
            <person name="Varghese N."/>
            <person name="Mukherjee S."/>
            <person name="Reddy T.B.K."/>
            <person name="Daum C."/>
            <person name="Copeland A."/>
            <person name="Chen I.A."/>
            <person name="Ivanova N.N."/>
            <person name="Kyrpides N.C."/>
            <person name="Shapiro N."/>
            <person name="Eloe-Fadrosh E.A."/>
            <person name="Pietrasiak N."/>
        </authorList>
    </citation>
    <scope>NUCLEOTIDE SEQUENCE</scope>
    <source>
        <strain evidence="1">HA4357-MV3</strain>
    </source>
</reference>
<protein>
    <submittedName>
        <fullName evidence="1">Uncharacterized protein</fullName>
    </submittedName>
</protein>
<dbReference type="AlphaFoldDB" id="A0A9E3H7R4"/>
<organism evidence="1 2">
    <name type="scientific">Pelatocladus maniniholoensis HA4357-MV3</name>
    <dbReference type="NCBI Taxonomy" id="1117104"/>
    <lineage>
        <taxon>Bacteria</taxon>
        <taxon>Bacillati</taxon>
        <taxon>Cyanobacteriota</taxon>
        <taxon>Cyanophyceae</taxon>
        <taxon>Nostocales</taxon>
        <taxon>Nostocaceae</taxon>
        <taxon>Pelatocladus</taxon>
    </lineage>
</organism>
<dbReference type="EMBL" id="JAHHHW010000081">
    <property type="protein sequence ID" value="MBW4432157.1"/>
    <property type="molecule type" value="Genomic_DNA"/>
</dbReference>
<dbReference type="Proteomes" id="UP000813215">
    <property type="component" value="Unassembled WGS sequence"/>
</dbReference>
<comment type="caution">
    <text evidence="1">The sequence shown here is derived from an EMBL/GenBank/DDBJ whole genome shotgun (WGS) entry which is preliminary data.</text>
</comment>
<sequence length="295" mass="34391">MDIPHGPLINKGVYKPAHFFGDNANETAIEIAGGFELKTILSKFLFMDYCFCTIALRSPYRLLAKNLAEDLNKYAPKVNLIIFSDEPDDFKDYQNILAFKYHQKGIPHCWNDRRFVVEKALSMYRSAIHIDADTRIVANVPEQVEWLPGITAMTDDLLQHAHEWMYAPDVKLMKNLGNKLKIPLEKAKLIHESLYIITRDDGRELEFLKQWDIIARTLELRGYTSSDGYLMGMAAQKVGLSINKYGWENLKNITNHFFADNNRKPKTFWNKLQRKMNYSYRLNRARLTQILHLET</sequence>
<gene>
    <name evidence="1" type="ORF">KME28_10600</name>
</gene>
<evidence type="ECO:0000313" key="2">
    <source>
        <dbReference type="Proteomes" id="UP000813215"/>
    </source>
</evidence>
<reference evidence="1" key="1">
    <citation type="submission" date="2021-05" db="EMBL/GenBank/DDBJ databases">
        <authorList>
            <person name="Pietrasiak N."/>
            <person name="Ward R."/>
            <person name="Stajich J.E."/>
            <person name="Kurbessoian T."/>
        </authorList>
    </citation>
    <scope>NUCLEOTIDE SEQUENCE</scope>
    <source>
        <strain evidence="1">HA4357-MV3</strain>
    </source>
</reference>
<accession>A0A9E3H7R4</accession>
<name>A0A9E3H7R4_9NOST</name>
<proteinExistence type="predicted"/>